<comment type="caution">
    <text evidence="13">The sequence shown here is derived from an EMBL/GenBank/DDBJ whole genome shotgun (WGS) entry which is preliminary data.</text>
</comment>
<sequence>MSDESNTLKAQTEAKVAAGRKGNPAFMKGVDESIAQAKSFQEGANALALNQNAPNFELPNQQGQSVQLTELLAKGPMVITFYRGSWCPYCNLQLKALQARLPEIHALGAQLVAISPQMPDGSMSENEISNMDFVVLSDQNADVAASYGVAWKVPEFLLEHMRVDRGLDLESLNNGNGSILPIPATFVLNSEGKVTWRYVDVDYRTRSEPEDIINALKAL</sequence>
<evidence type="ECO:0000256" key="1">
    <source>
        <dbReference type="ARBA" id="ARBA00003330"/>
    </source>
</evidence>
<reference evidence="13 14" key="1">
    <citation type="submission" date="2019-07" db="EMBL/GenBank/DDBJ databases">
        <title>Whole genome shotgun sequence of Pseudoalteromonas espejiana NBRC 102222.</title>
        <authorList>
            <person name="Hosoyama A."/>
            <person name="Uohara A."/>
            <person name="Ohji S."/>
            <person name="Ichikawa N."/>
        </authorList>
    </citation>
    <scope>NUCLEOTIDE SEQUENCE [LARGE SCALE GENOMIC DNA]</scope>
    <source>
        <strain evidence="13 14">NBRC 102222</strain>
    </source>
</reference>
<protein>
    <recommendedName>
        <fullName evidence="2">thioredoxin-dependent peroxiredoxin</fullName>
        <ecNumber evidence="2">1.11.1.24</ecNumber>
    </recommendedName>
    <alternativeName>
        <fullName evidence="8">Thioredoxin peroxidase</fullName>
    </alternativeName>
    <alternativeName>
        <fullName evidence="10">Thioredoxin-dependent peroxiredoxin Bcp</fullName>
    </alternativeName>
</protein>
<evidence type="ECO:0000256" key="9">
    <source>
        <dbReference type="ARBA" id="ARBA00038489"/>
    </source>
</evidence>
<accession>A0A510XSW8</accession>
<evidence type="ECO:0000256" key="10">
    <source>
        <dbReference type="ARBA" id="ARBA00042639"/>
    </source>
</evidence>
<dbReference type="AlphaFoldDB" id="A0A510XSW8"/>
<evidence type="ECO:0000313" key="13">
    <source>
        <dbReference type="EMBL" id="GEK54128.1"/>
    </source>
</evidence>
<evidence type="ECO:0000256" key="8">
    <source>
        <dbReference type="ARBA" id="ARBA00032824"/>
    </source>
</evidence>
<evidence type="ECO:0000259" key="12">
    <source>
        <dbReference type="PROSITE" id="PS51352"/>
    </source>
</evidence>
<evidence type="ECO:0000256" key="3">
    <source>
        <dbReference type="ARBA" id="ARBA00022559"/>
    </source>
</evidence>
<dbReference type="EC" id="1.11.1.24" evidence="2"/>
<dbReference type="PROSITE" id="PS51352">
    <property type="entry name" value="THIOREDOXIN_2"/>
    <property type="match status" value="1"/>
</dbReference>
<keyword evidence="5" id="KW-0560">Oxidoreductase</keyword>
<dbReference type="InterPro" id="IPR013766">
    <property type="entry name" value="Thioredoxin_domain"/>
</dbReference>
<dbReference type="Proteomes" id="UP000321419">
    <property type="component" value="Unassembled WGS sequence"/>
</dbReference>
<evidence type="ECO:0000256" key="5">
    <source>
        <dbReference type="ARBA" id="ARBA00023002"/>
    </source>
</evidence>
<dbReference type="InterPro" id="IPR000866">
    <property type="entry name" value="AhpC/TSA"/>
</dbReference>
<evidence type="ECO:0000256" key="2">
    <source>
        <dbReference type="ARBA" id="ARBA00013017"/>
    </source>
</evidence>
<comment type="similarity">
    <text evidence="9">Belongs to the peroxiredoxin family. BCP/PrxQ subfamily.</text>
</comment>
<evidence type="ECO:0000256" key="7">
    <source>
        <dbReference type="ARBA" id="ARBA00023284"/>
    </source>
</evidence>
<dbReference type="OrthoDB" id="9809746at2"/>
<dbReference type="EMBL" id="BJUM01000007">
    <property type="protein sequence ID" value="GEK54128.1"/>
    <property type="molecule type" value="Genomic_DNA"/>
</dbReference>
<evidence type="ECO:0000256" key="4">
    <source>
        <dbReference type="ARBA" id="ARBA00022862"/>
    </source>
</evidence>
<name>A0A510XSW8_9GAMM</name>
<dbReference type="PANTHER" id="PTHR42801">
    <property type="entry name" value="THIOREDOXIN-DEPENDENT PEROXIDE REDUCTASE"/>
    <property type="match status" value="1"/>
</dbReference>
<keyword evidence="14" id="KW-1185">Reference proteome</keyword>
<evidence type="ECO:0000256" key="6">
    <source>
        <dbReference type="ARBA" id="ARBA00023157"/>
    </source>
</evidence>
<dbReference type="PANTHER" id="PTHR42801:SF7">
    <property type="entry name" value="SLL1159 PROTEIN"/>
    <property type="match status" value="1"/>
</dbReference>
<dbReference type="GO" id="GO:0045454">
    <property type="term" value="P:cell redox homeostasis"/>
    <property type="evidence" value="ECO:0007669"/>
    <property type="project" value="TreeGrafter"/>
</dbReference>
<dbReference type="CDD" id="cd02970">
    <property type="entry name" value="PRX_like2"/>
    <property type="match status" value="1"/>
</dbReference>
<keyword evidence="6" id="KW-1015">Disulfide bond</keyword>
<dbReference type="GO" id="GO:0005737">
    <property type="term" value="C:cytoplasm"/>
    <property type="evidence" value="ECO:0007669"/>
    <property type="project" value="TreeGrafter"/>
</dbReference>
<dbReference type="Gene3D" id="3.40.30.10">
    <property type="entry name" value="Glutaredoxin"/>
    <property type="match status" value="1"/>
</dbReference>
<comment type="function">
    <text evidence="1">Thiol-specific peroxidase that catalyzes the reduction of hydrogen peroxide and organic hydroperoxides to water and alcohols, respectively. Plays a role in cell protection against oxidative stress by detoxifying peroxides and as sensor of hydrogen peroxide-mediated signaling events.</text>
</comment>
<dbReference type="GO" id="GO:0008379">
    <property type="term" value="F:thioredoxin peroxidase activity"/>
    <property type="evidence" value="ECO:0007669"/>
    <property type="project" value="TreeGrafter"/>
</dbReference>
<comment type="catalytic activity">
    <reaction evidence="11">
        <text>a hydroperoxide + [thioredoxin]-dithiol = an alcohol + [thioredoxin]-disulfide + H2O</text>
        <dbReference type="Rhea" id="RHEA:62620"/>
        <dbReference type="Rhea" id="RHEA-COMP:10698"/>
        <dbReference type="Rhea" id="RHEA-COMP:10700"/>
        <dbReference type="ChEBI" id="CHEBI:15377"/>
        <dbReference type="ChEBI" id="CHEBI:29950"/>
        <dbReference type="ChEBI" id="CHEBI:30879"/>
        <dbReference type="ChEBI" id="CHEBI:35924"/>
        <dbReference type="ChEBI" id="CHEBI:50058"/>
        <dbReference type="EC" id="1.11.1.24"/>
    </reaction>
</comment>
<gene>
    <name evidence="13" type="ORF">PES01_09730</name>
</gene>
<dbReference type="RefSeq" id="WP_089348528.1">
    <property type="nucleotide sequence ID" value="NZ_BJUM01000007.1"/>
</dbReference>
<keyword evidence="3" id="KW-0575">Peroxidase</keyword>
<dbReference type="SUPFAM" id="SSF52833">
    <property type="entry name" value="Thioredoxin-like"/>
    <property type="match status" value="1"/>
</dbReference>
<evidence type="ECO:0000256" key="11">
    <source>
        <dbReference type="ARBA" id="ARBA00049091"/>
    </source>
</evidence>
<dbReference type="InterPro" id="IPR050924">
    <property type="entry name" value="Peroxiredoxin_BCP/PrxQ"/>
</dbReference>
<feature type="domain" description="Thioredoxin" evidence="12">
    <location>
        <begin position="47"/>
        <end position="219"/>
    </location>
</feature>
<evidence type="ECO:0000313" key="14">
    <source>
        <dbReference type="Proteomes" id="UP000321419"/>
    </source>
</evidence>
<keyword evidence="7" id="KW-0676">Redox-active center</keyword>
<dbReference type="InterPro" id="IPR036249">
    <property type="entry name" value="Thioredoxin-like_sf"/>
</dbReference>
<organism evidence="13 14">
    <name type="scientific">Pseudoalteromonas espejiana</name>
    <dbReference type="NCBI Taxonomy" id="28107"/>
    <lineage>
        <taxon>Bacteria</taxon>
        <taxon>Pseudomonadati</taxon>
        <taxon>Pseudomonadota</taxon>
        <taxon>Gammaproteobacteria</taxon>
        <taxon>Alteromonadales</taxon>
        <taxon>Pseudoalteromonadaceae</taxon>
        <taxon>Pseudoalteromonas</taxon>
    </lineage>
</organism>
<keyword evidence="4" id="KW-0049">Antioxidant</keyword>
<dbReference type="GO" id="GO:0034599">
    <property type="term" value="P:cellular response to oxidative stress"/>
    <property type="evidence" value="ECO:0007669"/>
    <property type="project" value="TreeGrafter"/>
</dbReference>
<dbReference type="Pfam" id="PF00578">
    <property type="entry name" value="AhpC-TSA"/>
    <property type="match status" value="1"/>
</dbReference>
<proteinExistence type="inferred from homology"/>